<proteinExistence type="inferred from homology"/>
<accession>T1KZR0</accession>
<keyword evidence="4" id="KW-0131">Cell cycle</keyword>
<dbReference type="GO" id="GO:0051301">
    <property type="term" value="P:cell division"/>
    <property type="evidence" value="ECO:0007669"/>
    <property type="project" value="UniProtKB-KW"/>
</dbReference>
<dbReference type="GO" id="GO:0005680">
    <property type="term" value="C:anaphase-promoting complex"/>
    <property type="evidence" value="ECO:0007669"/>
    <property type="project" value="InterPro"/>
</dbReference>
<evidence type="ECO:0000313" key="5">
    <source>
        <dbReference type="EnsemblMetazoa" id="tetur28g02500.1"/>
    </source>
</evidence>
<dbReference type="EMBL" id="CAEY01000744">
    <property type="status" value="NOT_ANNOTATED_CDS"/>
    <property type="molecule type" value="Genomic_DNA"/>
</dbReference>
<evidence type="ECO:0000313" key="6">
    <source>
        <dbReference type="Proteomes" id="UP000015104"/>
    </source>
</evidence>
<dbReference type="Proteomes" id="UP000015104">
    <property type="component" value="Unassembled WGS sequence"/>
</dbReference>
<dbReference type="GO" id="GO:0031145">
    <property type="term" value="P:anaphase-promoting complex-dependent catabolic process"/>
    <property type="evidence" value="ECO:0007669"/>
    <property type="project" value="TreeGrafter"/>
</dbReference>
<dbReference type="eggNOG" id="KOG1858">
    <property type="taxonomic scope" value="Eukaryota"/>
</dbReference>
<dbReference type="AlphaFoldDB" id="T1KZR0"/>
<keyword evidence="3" id="KW-0498">Mitosis</keyword>
<name>T1KZR0_TETUR</name>
<keyword evidence="6" id="KW-1185">Reference proteome</keyword>
<dbReference type="GO" id="GO:0060090">
    <property type="term" value="F:molecular adaptor activity"/>
    <property type="evidence" value="ECO:0007669"/>
    <property type="project" value="TreeGrafter"/>
</dbReference>
<sequence>MKSIVWPKNDDCRSYHTRNIEDQSFKANGQNQENCRNIEKIIRSMVFTNNFNRRIISCNSLNCMIKEKSRFKSRSNLSLSTMNIHDYLCKGNELTRVAVLLGLAAAKRGTMDISVERILSIHVEALLPSSSIELDVPPVVEVAAILGVGLLYQGSGQRHIAEMLLGEIGRPPGPEMEHYIDRESYALAAGLAFGLVTLGKGNEMISTVASSEGVSMADEMCNYMIGGHKRALTAAQKEKYKTPSYQIREGDYVNSDVTSPGATLALGMMLSNYLTTFVHFIIKYCSNLYLVEQKKVFTLMTFTRLIY</sequence>
<reference evidence="6" key="1">
    <citation type="submission" date="2011-08" db="EMBL/GenBank/DDBJ databases">
        <authorList>
            <person name="Rombauts S."/>
        </authorList>
    </citation>
    <scope>NUCLEOTIDE SEQUENCE</scope>
    <source>
        <strain evidence="6">London</strain>
    </source>
</reference>
<dbReference type="GO" id="GO:0007091">
    <property type="term" value="P:metaphase/anaphase transition of mitotic cell cycle"/>
    <property type="evidence" value="ECO:0007669"/>
    <property type="project" value="TreeGrafter"/>
</dbReference>
<dbReference type="STRING" id="32264.T1KZR0"/>
<dbReference type="PANTHER" id="PTHR12827:SF3">
    <property type="entry name" value="ANAPHASE-PROMOTING COMPLEX SUBUNIT 1"/>
    <property type="match status" value="1"/>
</dbReference>
<dbReference type="InterPro" id="IPR011989">
    <property type="entry name" value="ARM-like"/>
</dbReference>
<dbReference type="GO" id="GO:0070979">
    <property type="term" value="P:protein K11-linked ubiquitination"/>
    <property type="evidence" value="ECO:0007669"/>
    <property type="project" value="TreeGrafter"/>
</dbReference>
<dbReference type="InterPro" id="IPR024990">
    <property type="entry name" value="Apc1"/>
</dbReference>
<dbReference type="Gene3D" id="1.25.10.10">
    <property type="entry name" value="Leucine-rich Repeat Variant"/>
    <property type="match status" value="1"/>
</dbReference>
<comment type="similarity">
    <text evidence="1">Belongs to the APC1 family.</text>
</comment>
<reference evidence="5" key="2">
    <citation type="submission" date="2015-06" db="UniProtKB">
        <authorList>
            <consortium name="EnsemblMetazoa"/>
        </authorList>
    </citation>
    <scope>IDENTIFICATION</scope>
</reference>
<dbReference type="EnsemblMetazoa" id="tetur28g02500.1">
    <property type="protein sequence ID" value="tetur28g02500.1"/>
    <property type="gene ID" value="tetur28g02500"/>
</dbReference>
<evidence type="ECO:0000256" key="3">
    <source>
        <dbReference type="ARBA" id="ARBA00022776"/>
    </source>
</evidence>
<protein>
    <submittedName>
        <fullName evidence="5">Uncharacterized protein</fullName>
    </submittedName>
</protein>
<organism evidence="5 6">
    <name type="scientific">Tetranychus urticae</name>
    <name type="common">Two-spotted spider mite</name>
    <dbReference type="NCBI Taxonomy" id="32264"/>
    <lineage>
        <taxon>Eukaryota</taxon>
        <taxon>Metazoa</taxon>
        <taxon>Ecdysozoa</taxon>
        <taxon>Arthropoda</taxon>
        <taxon>Chelicerata</taxon>
        <taxon>Arachnida</taxon>
        <taxon>Acari</taxon>
        <taxon>Acariformes</taxon>
        <taxon>Trombidiformes</taxon>
        <taxon>Prostigmata</taxon>
        <taxon>Eleutherengona</taxon>
        <taxon>Raphignathae</taxon>
        <taxon>Tetranychoidea</taxon>
        <taxon>Tetranychidae</taxon>
        <taxon>Tetranychus</taxon>
    </lineage>
</organism>
<dbReference type="PANTHER" id="PTHR12827">
    <property type="entry name" value="MEIOTIC CHECKPOINT REGULATOR TSG24 FAMILY MEMBER"/>
    <property type="match status" value="1"/>
</dbReference>
<evidence type="ECO:0000256" key="1">
    <source>
        <dbReference type="ARBA" id="ARBA00010547"/>
    </source>
</evidence>
<keyword evidence="2" id="KW-0132">Cell division</keyword>
<dbReference type="HOGENOM" id="CLU_1162451_0_0_1"/>
<evidence type="ECO:0000256" key="4">
    <source>
        <dbReference type="ARBA" id="ARBA00023306"/>
    </source>
</evidence>
<evidence type="ECO:0000256" key="2">
    <source>
        <dbReference type="ARBA" id="ARBA00022618"/>
    </source>
</evidence>